<dbReference type="GO" id="GO:0044874">
    <property type="term" value="P:lipoprotein localization to outer membrane"/>
    <property type="evidence" value="ECO:0007669"/>
    <property type="project" value="TreeGrafter"/>
</dbReference>
<reference evidence="9" key="2">
    <citation type="journal article" date="2021" name="PeerJ">
        <title>Extensive microbial diversity within the chicken gut microbiome revealed by metagenomics and culture.</title>
        <authorList>
            <person name="Gilroy R."/>
            <person name="Ravi A."/>
            <person name="Getino M."/>
            <person name="Pursley I."/>
            <person name="Horton D.L."/>
            <person name="Alikhan N.F."/>
            <person name="Baker D."/>
            <person name="Gharbi K."/>
            <person name="Hall N."/>
            <person name="Watson M."/>
            <person name="Adriaenssens E.M."/>
            <person name="Foster-Nyarko E."/>
            <person name="Jarju S."/>
            <person name="Secka A."/>
            <person name="Antonio M."/>
            <person name="Oren A."/>
            <person name="Chaudhuri R.R."/>
            <person name="La Ragione R."/>
            <person name="Hildebrand F."/>
            <person name="Pallen M.J."/>
        </authorList>
    </citation>
    <scope>NUCLEOTIDE SEQUENCE</scope>
    <source>
        <strain evidence="9">517</strain>
    </source>
</reference>
<feature type="domain" description="ABC3 transporter permease C-terminal" evidence="8">
    <location>
        <begin position="9"/>
        <end position="125"/>
    </location>
</feature>
<evidence type="ECO:0000313" key="9">
    <source>
        <dbReference type="EMBL" id="MBO8424844.1"/>
    </source>
</evidence>
<keyword evidence="4 7" id="KW-0812">Transmembrane</keyword>
<comment type="similarity">
    <text evidence="2">Belongs to the ABC-4 integral membrane protein family. LolC/E subfamily.</text>
</comment>
<evidence type="ECO:0000256" key="6">
    <source>
        <dbReference type="ARBA" id="ARBA00023136"/>
    </source>
</evidence>
<evidence type="ECO:0000256" key="5">
    <source>
        <dbReference type="ARBA" id="ARBA00022989"/>
    </source>
</evidence>
<evidence type="ECO:0000256" key="4">
    <source>
        <dbReference type="ARBA" id="ARBA00022692"/>
    </source>
</evidence>
<dbReference type="PANTHER" id="PTHR30489">
    <property type="entry name" value="LIPOPROTEIN-RELEASING SYSTEM TRANSMEMBRANE PROTEIN LOLE"/>
    <property type="match status" value="1"/>
</dbReference>
<evidence type="ECO:0000313" key="10">
    <source>
        <dbReference type="Proteomes" id="UP000727857"/>
    </source>
</evidence>
<feature type="transmembrane region" description="Helical" evidence="7">
    <location>
        <begin position="95"/>
        <end position="121"/>
    </location>
</feature>
<evidence type="ECO:0000259" key="8">
    <source>
        <dbReference type="Pfam" id="PF02687"/>
    </source>
</evidence>
<feature type="transmembrane region" description="Helical" evidence="7">
    <location>
        <begin position="6"/>
        <end position="28"/>
    </location>
</feature>
<name>A0A940DI30_9FIRM</name>
<evidence type="ECO:0000256" key="7">
    <source>
        <dbReference type="SAM" id="Phobius"/>
    </source>
</evidence>
<feature type="transmembrane region" description="Helical" evidence="7">
    <location>
        <begin position="49"/>
        <end position="75"/>
    </location>
</feature>
<reference evidence="9" key="1">
    <citation type="submission" date="2020-10" db="EMBL/GenBank/DDBJ databases">
        <authorList>
            <person name="Gilroy R."/>
        </authorList>
    </citation>
    <scope>NUCLEOTIDE SEQUENCE</scope>
    <source>
        <strain evidence="9">517</strain>
    </source>
</reference>
<protein>
    <submittedName>
        <fullName evidence="9">ABC transporter permease</fullName>
    </submittedName>
</protein>
<dbReference type="PANTHER" id="PTHR30489:SF0">
    <property type="entry name" value="LIPOPROTEIN-RELEASING SYSTEM TRANSMEMBRANE PROTEIN LOLE"/>
    <property type="match status" value="1"/>
</dbReference>
<dbReference type="AlphaFoldDB" id="A0A940DI30"/>
<dbReference type="InterPro" id="IPR051447">
    <property type="entry name" value="Lipoprotein-release_system"/>
</dbReference>
<dbReference type="Pfam" id="PF02687">
    <property type="entry name" value="FtsX"/>
    <property type="match status" value="1"/>
</dbReference>
<sequence>MALIGMYGSIAFVVFAMLMIMNFISVTISSSKKQIGVLSALGVGKFDVLRIFAVEALLIAVVAFLLALPGIYGISGALNKTVYGGMEVPFMQVRYMVPLATLAVALAGSVLGSVIPIARLVRKKPVEIIKA</sequence>
<accession>A0A940DI30</accession>
<evidence type="ECO:0000256" key="3">
    <source>
        <dbReference type="ARBA" id="ARBA00022475"/>
    </source>
</evidence>
<dbReference type="EMBL" id="JADINF010000191">
    <property type="protein sequence ID" value="MBO8424844.1"/>
    <property type="molecule type" value="Genomic_DNA"/>
</dbReference>
<keyword evidence="5 7" id="KW-1133">Transmembrane helix</keyword>
<keyword evidence="3" id="KW-1003">Cell membrane</keyword>
<organism evidence="9 10">
    <name type="scientific">Candidatus Stercoripulliclostridium pullicola</name>
    <dbReference type="NCBI Taxonomy" id="2840953"/>
    <lineage>
        <taxon>Bacteria</taxon>
        <taxon>Bacillati</taxon>
        <taxon>Bacillota</taxon>
        <taxon>Clostridia</taxon>
        <taxon>Eubacteriales</taxon>
        <taxon>Candidatus Stercoripulliclostridium</taxon>
    </lineage>
</organism>
<dbReference type="GO" id="GO:0098797">
    <property type="term" value="C:plasma membrane protein complex"/>
    <property type="evidence" value="ECO:0007669"/>
    <property type="project" value="TreeGrafter"/>
</dbReference>
<dbReference type="Proteomes" id="UP000727857">
    <property type="component" value="Unassembled WGS sequence"/>
</dbReference>
<keyword evidence="6 7" id="KW-0472">Membrane</keyword>
<comment type="subcellular location">
    <subcellularLocation>
        <location evidence="1">Cell membrane</location>
        <topology evidence="1">Multi-pass membrane protein</topology>
    </subcellularLocation>
</comment>
<gene>
    <name evidence="9" type="ORF">IAB16_07470</name>
</gene>
<dbReference type="InterPro" id="IPR003838">
    <property type="entry name" value="ABC3_permease_C"/>
</dbReference>
<proteinExistence type="inferred from homology"/>
<evidence type="ECO:0000256" key="2">
    <source>
        <dbReference type="ARBA" id="ARBA00005236"/>
    </source>
</evidence>
<evidence type="ECO:0000256" key="1">
    <source>
        <dbReference type="ARBA" id="ARBA00004651"/>
    </source>
</evidence>
<comment type="caution">
    <text evidence="9">The sequence shown here is derived from an EMBL/GenBank/DDBJ whole genome shotgun (WGS) entry which is preliminary data.</text>
</comment>